<dbReference type="EMBL" id="CP000922">
    <property type="protein sequence ID" value="ACJ33710.1"/>
    <property type="molecule type" value="Genomic_DNA"/>
</dbReference>
<accession>B7GKQ4</accession>
<dbReference type="InterPro" id="IPR050275">
    <property type="entry name" value="PGM_Phosphatase"/>
</dbReference>
<feature type="binding site" evidence="2">
    <location>
        <position position="85"/>
    </location>
    <ligand>
        <name>substrate</name>
    </ligand>
</feature>
<dbReference type="SMART" id="SM00855">
    <property type="entry name" value="PGAM"/>
    <property type="match status" value="1"/>
</dbReference>
<feature type="active site" description="Tele-phosphohistidine intermediate" evidence="1">
    <location>
        <position position="36"/>
    </location>
</feature>
<evidence type="ECO:0000313" key="4">
    <source>
        <dbReference type="Proteomes" id="UP000000742"/>
    </source>
</evidence>
<proteinExistence type="predicted"/>
<dbReference type="STRING" id="491915.Aflv_1342"/>
<protein>
    <submittedName>
        <fullName evidence="3">Phosphoglycerate mutase</fullName>
    </submittedName>
</protein>
<dbReference type="GO" id="GO:0016791">
    <property type="term" value="F:phosphatase activity"/>
    <property type="evidence" value="ECO:0007669"/>
    <property type="project" value="TreeGrafter"/>
</dbReference>
<gene>
    <name evidence="3" type="ordered locus">Aflv_1342</name>
</gene>
<evidence type="ECO:0000313" key="3">
    <source>
        <dbReference type="EMBL" id="ACJ33710.1"/>
    </source>
</evidence>
<dbReference type="Proteomes" id="UP000000742">
    <property type="component" value="Chromosome"/>
</dbReference>
<evidence type="ECO:0000256" key="2">
    <source>
        <dbReference type="PIRSR" id="PIRSR613078-2"/>
    </source>
</evidence>
<dbReference type="InterPro" id="IPR029033">
    <property type="entry name" value="His_PPase_superfam"/>
</dbReference>
<evidence type="ECO:0000256" key="1">
    <source>
        <dbReference type="PIRSR" id="PIRSR613078-1"/>
    </source>
</evidence>
<dbReference type="KEGG" id="afl:Aflv_1342"/>
<dbReference type="PANTHER" id="PTHR48100">
    <property type="entry name" value="BROAD-SPECIFICITY PHOSPHATASE YOR283W-RELATED"/>
    <property type="match status" value="1"/>
</dbReference>
<dbReference type="GO" id="GO:0005737">
    <property type="term" value="C:cytoplasm"/>
    <property type="evidence" value="ECO:0007669"/>
    <property type="project" value="TreeGrafter"/>
</dbReference>
<dbReference type="PANTHER" id="PTHR48100:SF1">
    <property type="entry name" value="HISTIDINE PHOSPHATASE FAMILY PROTEIN-RELATED"/>
    <property type="match status" value="1"/>
</dbReference>
<dbReference type="eggNOG" id="COG0406">
    <property type="taxonomic scope" value="Bacteria"/>
</dbReference>
<sequence>MHKFHNICHTEKVSKYCLLFSFEGGGKVLKLYVIRHAETEWNAQQRMQGWKDSPLTEKGKKQAALLHDRFRTVPFTAAYCSPSDRTKETAQIVLGQRHVPIYFDERLREIYLGDWEGKTIAEIAQSDEQNHYHFYHDPDAYKPMIGETFFDVQRRAVATIQHIAENHSEGHILIVTHGMVIRTLLVYWKQQTLAELWKNSRVYGTSVTIVSFDGEKWNMECESDISHLESELTHL</sequence>
<dbReference type="AlphaFoldDB" id="B7GKQ4"/>
<feature type="active site" description="Proton donor/acceptor" evidence="1">
    <location>
        <position position="109"/>
    </location>
</feature>
<organism evidence="3 4">
    <name type="scientific">Anoxybacillus flavithermus (strain DSM 21510 / WK1)</name>
    <dbReference type="NCBI Taxonomy" id="491915"/>
    <lineage>
        <taxon>Bacteria</taxon>
        <taxon>Bacillati</taxon>
        <taxon>Bacillota</taxon>
        <taxon>Bacilli</taxon>
        <taxon>Bacillales</taxon>
        <taxon>Anoxybacillaceae</taxon>
        <taxon>Anoxybacillus</taxon>
    </lineage>
</organism>
<dbReference type="HOGENOM" id="CLU_033323_8_4_9"/>
<reference evidence="3 4" key="1">
    <citation type="journal article" date="2008" name="Genome Biol.">
        <title>Encapsulated in silica: genome, proteome and physiology of the thermophilic bacterium Anoxybacillus flavithermus WK1.</title>
        <authorList>
            <person name="Saw J.H."/>
            <person name="Mountain B.W."/>
            <person name="Feng L."/>
            <person name="Omelchenko M.V."/>
            <person name="Hou S."/>
            <person name="Saito J.A."/>
            <person name="Stott M.B."/>
            <person name="Li D."/>
            <person name="Zhao G."/>
            <person name="Wu J."/>
            <person name="Galperin M.Y."/>
            <person name="Koonin E.V."/>
            <person name="Makarova K.S."/>
            <person name="Wolf Y.I."/>
            <person name="Rigden D.J."/>
            <person name="Dunfield P.F."/>
            <person name="Wang L."/>
            <person name="Alam M."/>
        </authorList>
    </citation>
    <scope>NUCLEOTIDE SEQUENCE [LARGE SCALE GENOMIC DNA]</scope>
    <source>
        <strain evidence="4">DSM 21510 / WK1</strain>
    </source>
</reference>
<feature type="binding site" evidence="2">
    <location>
        <begin position="35"/>
        <end position="42"/>
    </location>
    <ligand>
        <name>substrate</name>
    </ligand>
</feature>
<dbReference type="SUPFAM" id="SSF53254">
    <property type="entry name" value="Phosphoglycerate mutase-like"/>
    <property type="match status" value="1"/>
</dbReference>
<dbReference type="CDD" id="cd07067">
    <property type="entry name" value="HP_PGM_like"/>
    <property type="match status" value="1"/>
</dbReference>
<dbReference type="InterPro" id="IPR013078">
    <property type="entry name" value="His_Pase_superF_clade-1"/>
</dbReference>
<name>B7GKQ4_ANOFW</name>
<dbReference type="Pfam" id="PF00300">
    <property type="entry name" value="His_Phos_1"/>
    <property type="match status" value="1"/>
</dbReference>
<dbReference type="Gene3D" id="3.40.50.1240">
    <property type="entry name" value="Phosphoglycerate mutase-like"/>
    <property type="match status" value="1"/>
</dbReference>